<evidence type="ECO:0000313" key="2">
    <source>
        <dbReference type="EMBL" id="KAG5590601.1"/>
    </source>
</evidence>
<name>A0A9J5XQX1_SOLCO</name>
<dbReference type="Proteomes" id="UP000824120">
    <property type="component" value="Chromosome 8"/>
</dbReference>
<comment type="caution">
    <text evidence="2">The sequence shown here is derived from an EMBL/GenBank/DDBJ whole genome shotgun (WGS) entry which is preliminary data.</text>
</comment>
<keyword evidence="3" id="KW-1185">Reference proteome</keyword>
<protein>
    <submittedName>
        <fullName evidence="2">Uncharacterized protein</fullName>
    </submittedName>
</protein>
<evidence type="ECO:0000256" key="1">
    <source>
        <dbReference type="SAM" id="MobiDB-lite"/>
    </source>
</evidence>
<organism evidence="2 3">
    <name type="scientific">Solanum commersonii</name>
    <name type="common">Commerson's wild potato</name>
    <name type="synonym">Commerson's nightshade</name>
    <dbReference type="NCBI Taxonomy" id="4109"/>
    <lineage>
        <taxon>Eukaryota</taxon>
        <taxon>Viridiplantae</taxon>
        <taxon>Streptophyta</taxon>
        <taxon>Embryophyta</taxon>
        <taxon>Tracheophyta</taxon>
        <taxon>Spermatophyta</taxon>
        <taxon>Magnoliopsida</taxon>
        <taxon>eudicotyledons</taxon>
        <taxon>Gunneridae</taxon>
        <taxon>Pentapetalae</taxon>
        <taxon>asterids</taxon>
        <taxon>lamiids</taxon>
        <taxon>Solanales</taxon>
        <taxon>Solanaceae</taxon>
        <taxon>Solanoideae</taxon>
        <taxon>Solaneae</taxon>
        <taxon>Solanum</taxon>
    </lineage>
</organism>
<accession>A0A9J5XQX1</accession>
<proteinExistence type="predicted"/>
<dbReference type="EMBL" id="JACXVP010000008">
    <property type="protein sequence ID" value="KAG5590601.1"/>
    <property type="molecule type" value="Genomic_DNA"/>
</dbReference>
<dbReference type="AlphaFoldDB" id="A0A9J5XQX1"/>
<feature type="region of interest" description="Disordered" evidence="1">
    <location>
        <begin position="52"/>
        <end position="82"/>
    </location>
</feature>
<reference evidence="2 3" key="1">
    <citation type="submission" date="2020-09" db="EMBL/GenBank/DDBJ databases">
        <title>De no assembly of potato wild relative species, Solanum commersonii.</title>
        <authorList>
            <person name="Cho K."/>
        </authorList>
    </citation>
    <scope>NUCLEOTIDE SEQUENCE [LARGE SCALE GENOMIC DNA]</scope>
    <source>
        <strain evidence="2">LZ3.2</strain>
        <tissue evidence="2">Leaf</tissue>
    </source>
</reference>
<sequence length="82" mass="8758">MVQGELNTSNPSGPLTLRTYNKDRDHEIFAKMVIQSTPFLFDIGVEEAAAMPETTENSTPAAAEIPSAHAEISPTAESLPTA</sequence>
<evidence type="ECO:0000313" key="3">
    <source>
        <dbReference type="Proteomes" id="UP000824120"/>
    </source>
</evidence>
<gene>
    <name evidence="2" type="ORF">H5410_041115</name>
</gene>